<dbReference type="Proteomes" id="UP000194350">
    <property type="component" value="Unassembled WGS sequence"/>
</dbReference>
<evidence type="ECO:0000313" key="2">
    <source>
        <dbReference type="Proteomes" id="UP000194350"/>
    </source>
</evidence>
<organism evidence="1 2">
    <name type="scientific">Xenorhabdus vietnamensis</name>
    <dbReference type="NCBI Taxonomy" id="351656"/>
    <lineage>
        <taxon>Bacteria</taxon>
        <taxon>Pseudomonadati</taxon>
        <taxon>Pseudomonadota</taxon>
        <taxon>Gammaproteobacteria</taxon>
        <taxon>Enterobacterales</taxon>
        <taxon>Morganellaceae</taxon>
        <taxon>Xenorhabdus</taxon>
    </lineage>
</organism>
<evidence type="ECO:0000313" key="1">
    <source>
        <dbReference type="EMBL" id="OTA14268.1"/>
    </source>
</evidence>
<keyword evidence="2" id="KW-1185">Reference proteome</keyword>
<dbReference type="STRING" id="351656.Xvie_03839"/>
<reference evidence="1 2" key="1">
    <citation type="submission" date="2016-10" db="EMBL/GenBank/DDBJ databases">
        <title>Systematic genetic and metabolomic analysis of Xenorhabdus and Photorhabdus spp., highlights the requirements for a dual symbiotic and pathogenic life style.</title>
        <authorList>
            <person name="Tobias N.J."/>
            <person name="Wolff H."/>
            <person name="Djahanschiri B."/>
            <person name="Pidot S.J."/>
            <person name="Stinear T.P."/>
            <person name="Ebersberger I."/>
            <person name="Bode H.B."/>
        </authorList>
    </citation>
    <scope>NUCLEOTIDE SEQUENCE [LARGE SCALE GENOMIC DNA]</scope>
    <source>
        <strain evidence="1 2">DSM 22392</strain>
    </source>
</reference>
<protein>
    <submittedName>
        <fullName evidence="1">Phage protein</fullName>
    </submittedName>
</protein>
<dbReference type="RefSeq" id="WP_047680438.1">
    <property type="nucleotide sequence ID" value="NZ_CAWNGD010000082.1"/>
</dbReference>
<name>A0A1Y2S6I8_9GAMM</name>
<accession>A0A1Y2S6I8</accession>
<gene>
    <name evidence="1" type="ORF">Xvie_03839</name>
</gene>
<dbReference type="EMBL" id="MUBJ01000038">
    <property type="protein sequence ID" value="OTA14268.1"/>
    <property type="molecule type" value="Genomic_DNA"/>
</dbReference>
<sequence>MSNTNLPRGNKQIAFRVEPQLEQAMREAMKIDGDESISAWIKRIIRKELQSRGIEQ</sequence>
<dbReference type="AlphaFoldDB" id="A0A1Y2S6I8"/>
<comment type="caution">
    <text evidence="1">The sequence shown here is derived from an EMBL/GenBank/DDBJ whole genome shotgun (WGS) entry which is preliminary data.</text>
</comment>
<proteinExistence type="predicted"/>